<reference evidence="2" key="1">
    <citation type="journal article" date="2019" name="Int. J. Syst. Evol. Microbiol.">
        <title>The Global Catalogue of Microorganisms (GCM) 10K type strain sequencing project: providing services to taxonomists for standard genome sequencing and annotation.</title>
        <authorList>
            <consortium name="The Broad Institute Genomics Platform"/>
            <consortium name="The Broad Institute Genome Sequencing Center for Infectious Disease"/>
            <person name="Wu L."/>
            <person name="Ma J."/>
        </authorList>
    </citation>
    <scope>NUCLEOTIDE SEQUENCE [LARGE SCALE GENOMIC DNA]</scope>
    <source>
        <strain evidence="2">JCM 16545</strain>
    </source>
</reference>
<organism evidence="1 2">
    <name type="scientific">Pontibacter silvestris</name>
    <dbReference type="NCBI Taxonomy" id="2305183"/>
    <lineage>
        <taxon>Bacteria</taxon>
        <taxon>Pseudomonadati</taxon>
        <taxon>Bacteroidota</taxon>
        <taxon>Cytophagia</taxon>
        <taxon>Cytophagales</taxon>
        <taxon>Hymenobacteraceae</taxon>
        <taxon>Pontibacter</taxon>
    </lineage>
</organism>
<keyword evidence="2" id="KW-1185">Reference proteome</keyword>
<accession>A0ABW4X044</accession>
<gene>
    <name evidence="1" type="ORF">ACFSKU_15540</name>
</gene>
<protein>
    <submittedName>
        <fullName evidence="1">Uncharacterized protein</fullName>
    </submittedName>
</protein>
<evidence type="ECO:0000313" key="1">
    <source>
        <dbReference type="EMBL" id="MFD2068303.1"/>
    </source>
</evidence>
<name>A0ABW4X044_9BACT</name>
<comment type="caution">
    <text evidence="1">The sequence shown here is derived from an EMBL/GenBank/DDBJ whole genome shotgun (WGS) entry which is preliminary data.</text>
</comment>
<proteinExistence type="predicted"/>
<dbReference type="Proteomes" id="UP001597369">
    <property type="component" value="Unassembled WGS sequence"/>
</dbReference>
<evidence type="ECO:0000313" key="2">
    <source>
        <dbReference type="Proteomes" id="UP001597369"/>
    </source>
</evidence>
<dbReference type="EMBL" id="JBHUHV010000052">
    <property type="protein sequence ID" value="MFD2068303.1"/>
    <property type="molecule type" value="Genomic_DNA"/>
</dbReference>
<sequence>MRANSCLHPLWGRKPPAAAPRCFFAGSVAPGELRPVSGAGEGLGMGLAREDICKSDALPLSRR</sequence>